<reference evidence="2 3" key="1">
    <citation type="submission" date="2021-06" db="EMBL/GenBank/DDBJ databases">
        <title>Caerostris darwini draft genome.</title>
        <authorList>
            <person name="Kono N."/>
            <person name="Arakawa K."/>
        </authorList>
    </citation>
    <scope>NUCLEOTIDE SEQUENCE [LARGE SCALE GENOMIC DNA]</scope>
</reference>
<evidence type="ECO:0000313" key="2">
    <source>
        <dbReference type="EMBL" id="GIY62515.1"/>
    </source>
</evidence>
<proteinExistence type="predicted"/>
<feature type="compositionally biased region" description="Polar residues" evidence="1">
    <location>
        <begin position="206"/>
        <end position="218"/>
    </location>
</feature>
<evidence type="ECO:0008006" key="4">
    <source>
        <dbReference type="Google" id="ProtNLM"/>
    </source>
</evidence>
<dbReference type="AlphaFoldDB" id="A0AAV4UX40"/>
<keyword evidence="3" id="KW-1185">Reference proteome</keyword>
<organism evidence="2 3">
    <name type="scientific">Caerostris darwini</name>
    <dbReference type="NCBI Taxonomy" id="1538125"/>
    <lineage>
        <taxon>Eukaryota</taxon>
        <taxon>Metazoa</taxon>
        <taxon>Ecdysozoa</taxon>
        <taxon>Arthropoda</taxon>
        <taxon>Chelicerata</taxon>
        <taxon>Arachnida</taxon>
        <taxon>Araneae</taxon>
        <taxon>Araneomorphae</taxon>
        <taxon>Entelegynae</taxon>
        <taxon>Araneoidea</taxon>
        <taxon>Araneidae</taxon>
        <taxon>Caerostris</taxon>
    </lineage>
</organism>
<accession>A0AAV4UX40</accession>
<evidence type="ECO:0000313" key="3">
    <source>
        <dbReference type="Proteomes" id="UP001054837"/>
    </source>
</evidence>
<feature type="region of interest" description="Disordered" evidence="1">
    <location>
        <begin position="202"/>
        <end position="224"/>
    </location>
</feature>
<sequence>MNVGRQVYKHIDGNPCSPSWLSRLPMKCGKVKTRSQLAARVHNDVACQNVSVPSCTDLGNLRPDCVDSLIDNDVVIAMDDSCDISFPSDASLRNHLTGHKRVDLRDAAPKLSLPAPSTKKSRRRKRIVIPAISVAEPSTVTDPAAILTQPVVPSQIEPCPDDEVSGPLGHFLEPLDDFLSEQLAHDSFGAFEKLVENITHLFPDGPTSNGSSSQSTVINIDDIP</sequence>
<dbReference type="Proteomes" id="UP001054837">
    <property type="component" value="Unassembled WGS sequence"/>
</dbReference>
<comment type="caution">
    <text evidence="2">The sequence shown here is derived from an EMBL/GenBank/DDBJ whole genome shotgun (WGS) entry which is preliminary data.</text>
</comment>
<gene>
    <name evidence="2" type="ORF">CDAR_495331</name>
</gene>
<dbReference type="EMBL" id="BPLQ01012095">
    <property type="protein sequence ID" value="GIY62515.1"/>
    <property type="molecule type" value="Genomic_DNA"/>
</dbReference>
<evidence type="ECO:0000256" key="1">
    <source>
        <dbReference type="SAM" id="MobiDB-lite"/>
    </source>
</evidence>
<protein>
    <recommendedName>
        <fullName evidence="4">C2H2-type domain-containing protein</fullName>
    </recommendedName>
</protein>
<name>A0AAV4UX40_9ARAC</name>